<accession>A0AAX6RUE9</accession>
<evidence type="ECO:0000313" key="4">
    <source>
        <dbReference type="RefSeq" id="XP_021099382.1"/>
    </source>
</evidence>
<feature type="region of interest" description="Disordered" evidence="2">
    <location>
        <begin position="149"/>
        <end position="168"/>
    </location>
</feature>
<name>A0AAX6RUE9_HETGA</name>
<dbReference type="Gene3D" id="3.30.40.10">
    <property type="entry name" value="Zinc/RING finger domain, C3HC4 (zinc finger)"/>
    <property type="match status" value="1"/>
</dbReference>
<dbReference type="InterPro" id="IPR039032">
    <property type="entry name" value="Rim-like"/>
</dbReference>
<dbReference type="GO" id="GO:2000300">
    <property type="term" value="P:regulation of synaptic vesicle exocytosis"/>
    <property type="evidence" value="ECO:0007669"/>
    <property type="project" value="TreeGrafter"/>
</dbReference>
<dbReference type="GO" id="GO:0048167">
    <property type="term" value="P:regulation of synaptic plasticity"/>
    <property type="evidence" value="ECO:0007669"/>
    <property type="project" value="TreeGrafter"/>
</dbReference>
<dbReference type="GO" id="GO:0042391">
    <property type="term" value="P:regulation of membrane potential"/>
    <property type="evidence" value="ECO:0007669"/>
    <property type="project" value="TreeGrafter"/>
</dbReference>
<evidence type="ECO:0000313" key="3">
    <source>
        <dbReference type="Proteomes" id="UP000694906"/>
    </source>
</evidence>
<dbReference type="AlphaFoldDB" id="A0AAX6RUE9"/>
<dbReference type="Proteomes" id="UP000694906">
    <property type="component" value="Unplaced"/>
</dbReference>
<dbReference type="GeneID" id="110345624"/>
<keyword evidence="1" id="KW-0268">Exocytosis</keyword>
<sequence length="174" mass="18918">MSSAVGPRGPRPPTVPPPMHELPDLSHLTEEERNIIMAVMDRQKEEEEKEEAMLNGRMTPLAAGFPSSETGSIGCCLMLLPSVCLLVSPSVLTGRSPCRLSWTSILLVRISRFAAAPFGVHCSQQVERGLWQLVKAVLDNFLRAQGGLGADSGHHTPPPSRIGRSTAEGEWWIV</sequence>
<feature type="compositionally biased region" description="Pro residues" evidence="2">
    <location>
        <begin position="9"/>
        <end position="20"/>
    </location>
</feature>
<dbReference type="GO" id="GO:0031267">
    <property type="term" value="F:small GTPase binding"/>
    <property type="evidence" value="ECO:0007669"/>
    <property type="project" value="InterPro"/>
</dbReference>
<organism evidence="3 4">
    <name type="scientific">Heterocephalus glaber</name>
    <name type="common">Naked mole rat</name>
    <dbReference type="NCBI Taxonomy" id="10181"/>
    <lineage>
        <taxon>Eukaryota</taxon>
        <taxon>Metazoa</taxon>
        <taxon>Chordata</taxon>
        <taxon>Craniata</taxon>
        <taxon>Vertebrata</taxon>
        <taxon>Euteleostomi</taxon>
        <taxon>Mammalia</taxon>
        <taxon>Eutheria</taxon>
        <taxon>Euarchontoglires</taxon>
        <taxon>Glires</taxon>
        <taxon>Rodentia</taxon>
        <taxon>Hystricomorpha</taxon>
        <taxon>Bathyergidae</taxon>
        <taxon>Heterocephalus</taxon>
    </lineage>
</organism>
<dbReference type="PANTHER" id="PTHR12157:SF18">
    <property type="entry name" value="REGULATING SYNAPTIC MEMBRANE EXOCYTOSIS PROTEIN 1"/>
    <property type="match status" value="1"/>
</dbReference>
<protein>
    <submittedName>
        <fullName evidence="4">Uncharacterized protein LOC110345624 isoform X2</fullName>
    </submittedName>
</protein>
<keyword evidence="3" id="KW-1185">Reference proteome</keyword>
<proteinExistence type="predicted"/>
<dbReference type="GO" id="GO:0050806">
    <property type="term" value="P:positive regulation of synaptic transmission"/>
    <property type="evidence" value="ECO:0007669"/>
    <property type="project" value="TreeGrafter"/>
</dbReference>
<dbReference type="PANTHER" id="PTHR12157">
    <property type="entry name" value="REGULATING SYNAPTIC MEMBRANE EXOCYTOSIS PROTEIN"/>
    <property type="match status" value="1"/>
</dbReference>
<reference evidence="4" key="1">
    <citation type="submission" date="2025-08" db="UniProtKB">
        <authorList>
            <consortium name="RefSeq"/>
        </authorList>
    </citation>
    <scope>IDENTIFICATION</scope>
</reference>
<dbReference type="RefSeq" id="XP_021099382.1">
    <property type="nucleotide sequence ID" value="XM_021243723.1"/>
</dbReference>
<dbReference type="GO" id="GO:0048788">
    <property type="term" value="C:cytoskeleton of presynaptic active zone"/>
    <property type="evidence" value="ECO:0007669"/>
    <property type="project" value="TreeGrafter"/>
</dbReference>
<evidence type="ECO:0000256" key="2">
    <source>
        <dbReference type="SAM" id="MobiDB-lite"/>
    </source>
</evidence>
<evidence type="ECO:0000256" key="1">
    <source>
        <dbReference type="ARBA" id="ARBA00022483"/>
    </source>
</evidence>
<gene>
    <name evidence="4" type="primary">LOC110345624</name>
</gene>
<dbReference type="GO" id="GO:0042734">
    <property type="term" value="C:presynaptic membrane"/>
    <property type="evidence" value="ECO:0007669"/>
    <property type="project" value="TreeGrafter"/>
</dbReference>
<dbReference type="GO" id="GO:0044325">
    <property type="term" value="F:transmembrane transporter binding"/>
    <property type="evidence" value="ECO:0007669"/>
    <property type="project" value="TreeGrafter"/>
</dbReference>
<dbReference type="InterPro" id="IPR013083">
    <property type="entry name" value="Znf_RING/FYVE/PHD"/>
</dbReference>
<feature type="region of interest" description="Disordered" evidence="2">
    <location>
        <begin position="1"/>
        <end position="24"/>
    </location>
</feature>
<dbReference type="GO" id="GO:0048791">
    <property type="term" value="P:calcium ion-regulated exocytosis of neurotransmitter"/>
    <property type="evidence" value="ECO:0007669"/>
    <property type="project" value="TreeGrafter"/>
</dbReference>